<dbReference type="GO" id="GO:0000266">
    <property type="term" value="P:mitochondrial fission"/>
    <property type="evidence" value="ECO:0007669"/>
    <property type="project" value="TreeGrafter"/>
</dbReference>
<gene>
    <name evidence="4" type="ORF">TPAR_01583</name>
</gene>
<dbReference type="STRING" id="94208.A0A2S4L6Y8"/>
<dbReference type="PRINTS" id="PR00195">
    <property type="entry name" value="DYNAMIN"/>
</dbReference>
<dbReference type="PROSITE" id="PS51388">
    <property type="entry name" value="GED"/>
    <property type="match status" value="1"/>
</dbReference>
<dbReference type="InterPro" id="IPR022812">
    <property type="entry name" value="Dynamin"/>
</dbReference>
<dbReference type="Proteomes" id="UP000237481">
    <property type="component" value="Unassembled WGS sequence"/>
</dbReference>
<dbReference type="PANTHER" id="PTHR11566">
    <property type="entry name" value="DYNAMIN"/>
    <property type="match status" value="1"/>
</dbReference>
<feature type="domain" description="GED" evidence="2">
    <location>
        <begin position="616"/>
        <end position="707"/>
    </location>
</feature>
<dbReference type="GO" id="GO:0016559">
    <property type="term" value="P:peroxisome fission"/>
    <property type="evidence" value="ECO:0007669"/>
    <property type="project" value="TreeGrafter"/>
</dbReference>
<dbReference type="AlphaFoldDB" id="A0A2S4L6Y8"/>
<dbReference type="EMBL" id="PKSG01000161">
    <property type="protein sequence ID" value="POR38212.1"/>
    <property type="molecule type" value="Genomic_DNA"/>
</dbReference>
<evidence type="ECO:0000313" key="4">
    <source>
        <dbReference type="EMBL" id="POR38212.1"/>
    </source>
</evidence>
<dbReference type="GO" id="GO:0003924">
    <property type="term" value="F:GTPase activity"/>
    <property type="evidence" value="ECO:0007669"/>
    <property type="project" value="InterPro"/>
</dbReference>
<evidence type="ECO:0000259" key="3">
    <source>
        <dbReference type="PROSITE" id="PS51718"/>
    </source>
</evidence>
<dbReference type="InterPro" id="IPR027417">
    <property type="entry name" value="P-loop_NTPase"/>
</dbReference>
<reference evidence="4 5" key="1">
    <citation type="submission" date="2018-01" db="EMBL/GenBank/DDBJ databases">
        <title>Harnessing the power of phylogenomics to disentangle the directionality and signatures of interkingdom host jumping in the parasitic fungal genus Tolypocladium.</title>
        <authorList>
            <person name="Quandt C.A."/>
            <person name="Patterson W."/>
            <person name="Spatafora J.W."/>
        </authorList>
    </citation>
    <scope>NUCLEOTIDE SEQUENCE [LARGE SCALE GENOMIC DNA]</scope>
    <source>
        <strain evidence="4 5">NRBC 100945</strain>
    </source>
</reference>
<dbReference type="GO" id="GO:0005874">
    <property type="term" value="C:microtubule"/>
    <property type="evidence" value="ECO:0007669"/>
    <property type="project" value="TreeGrafter"/>
</dbReference>
<dbReference type="GO" id="GO:0005739">
    <property type="term" value="C:mitochondrion"/>
    <property type="evidence" value="ECO:0007669"/>
    <property type="project" value="TreeGrafter"/>
</dbReference>
<dbReference type="InterPro" id="IPR020850">
    <property type="entry name" value="GED_dom"/>
</dbReference>
<dbReference type="SMART" id="SM00053">
    <property type="entry name" value="DYNc"/>
    <property type="match status" value="1"/>
</dbReference>
<feature type="region of interest" description="Disordered" evidence="1">
    <location>
        <begin position="735"/>
        <end position="756"/>
    </location>
</feature>
<protein>
    <submittedName>
        <fullName evidence="4">Dynamin, GTPase domain protein</fullName>
    </submittedName>
</protein>
<dbReference type="GO" id="GO:0016020">
    <property type="term" value="C:membrane"/>
    <property type="evidence" value="ECO:0007669"/>
    <property type="project" value="TreeGrafter"/>
</dbReference>
<dbReference type="InterPro" id="IPR030381">
    <property type="entry name" value="G_DYNAMIN_dom"/>
</dbReference>
<dbReference type="GO" id="GO:0048312">
    <property type="term" value="P:intracellular distribution of mitochondria"/>
    <property type="evidence" value="ECO:0007669"/>
    <property type="project" value="TreeGrafter"/>
</dbReference>
<comment type="caution">
    <text evidence="4">The sequence shown here is derived from an EMBL/GenBank/DDBJ whole genome shotgun (WGS) entry which is preliminary data.</text>
</comment>
<dbReference type="Pfam" id="PF00350">
    <property type="entry name" value="Dynamin_N"/>
    <property type="match status" value="1"/>
</dbReference>
<evidence type="ECO:0000259" key="2">
    <source>
        <dbReference type="PROSITE" id="PS51388"/>
    </source>
</evidence>
<dbReference type="CDD" id="cd08771">
    <property type="entry name" value="DLP_1"/>
    <property type="match status" value="1"/>
</dbReference>
<feature type="domain" description="Dynamin-type G" evidence="3">
    <location>
        <begin position="35"/>
        <end position="307"/>
    </location>
</feature>
<evidence type="ECO:0000256" key="1">
    <source>
        <dbReference type="SAM" id="MobiDB-lite"/>
    </source>
</evidence>
<dbReference type="SUPFAM" id="SSF52540">
    <property type="entry name" value="P-loop containing nucleoside triphosphate hydrolases"/>
    <property type="match status" value="1"/>
</dbReference>
<dbReference type="PROSITE" id="PS51718">
    <property type="entry name" value="G_DYNAMIN_2"/>
    <property type="match status" value="1"/>
</dbReference>
<dbReference type="PANTHER" id="PTHR11566:SF21">
    <property type="entry name" value="DYNAMIN RELATED PROTEIN 1, ISOFORM A"/>
    <property type="match status" value="1"/>
</dbReference>
<organism evidence="4 5">
    <name type="scientific">Tolypocladium paradoxum</name>
    <dbReference type="NCBI Taxonomy" id="94208"/>
    <lineage>
        <taxon>Eukaryota</taxon>
        <taxon>Fungi</taxon>
        <taxon>Dikarya</taxon>
        <taxon>Ascomycota</taxon>
        <taxon>Pezizomycotina</taxon>
        <taxon>Sordariomycetes</taxon>
        <taxon>Hypocreomycetidae</taxon>
        <taxon>Hypocreales</taxon>
        <taxon>Ophiocordycipitaceae</taxon>
        <taxon>Tolypocladium</taxon>
    </lineage>
</organism>
<dbReference type="GO" id="GO:0008017">
    <property type="term" value="F:microtubule binding"/>
    <property type="evidence" value="ECO:0007669"/>
    <property type="project" value="TreeGrafter"/>
</dbReference>
<proteinExistence type="predicted"/>
<accession>A0A2S4L6Y8</accession>
<dbReference type="InterPro" id="IPR001401">
    <property type="entry name" value="Dynamin_GTPase"/>
</dbReference>
<sequence length="871" mass="96496">MVGHTFPVGLLADLADREKDLLDAISGLHSLGVKVDNLPQIVVVGDTLSGKSSILRAISHIPFPPSSEFKTSFPIEVSLHRAQEEGFSVSIRDPDCDHQPLPSDNPFRLDDLPRIAKYAADIMGVGDDRLSVSDKTLRIDVSGPHLPSLTLVDLPGLCPLESKLHLNATAIKVLQMAKTYMKKSNTIIMPVISASTDLGCQTVLQMCRSVDPEGERTLGIITKLDTLSAWSPRSQQYRQLSRNKDGSHVLKHGWHVLSNGGAEEDGTVRARQAASEATRETTLPEDVESLQRSLRTIYAKQIRSILPTVIEMVENALGRLRESLRRLGKGRETGPEQIQYLFDIANNFRDIARCATRGTYDGRFFSESSQGDHNRGIDLRKLRAVIRALNRAFNVVMTLNGARRKIEWNDNRISADEGRLVDIPEALNAWVDLFNQEEPDKVTWANLKAELLMNALNNQGTQFPGSLNDGLSLDLFRDQSQNWKTIAQRHLDLILDATKGFVQSVIEHVIGGDEHIRNEILVGIVNPFFDQRTSELGHKLEELIRHYREGDAVCIEDEFRERAAQRRRTRHSIHVAGVLDSRAVELLSANTKLETSGPAFQALLSASGSGLTETDLESVVETMETHYEMSRRTFVDTVMILAVENCLISKIPSLLAPLTEHGLDPETRIRLTAEPATMSHDRVQLSEEIRALQDALLVCKKHLPWRVTRKHSFLQHGSSARNNPLTPALAFPSTLLNPTTQQSSSGTKGGAGGSPLLPRVAAQPVGWSLSFAPEAGCFGPSTVPSSSPALDTPTTMRTAQQSRGNGKCDSAGFLTRVPTDHMNRDWFIQNYRRDDPSIGQCQEASKSNGMHICFTDTYKGFSPEEVRLARW</sequence>
<name>A0A2S4L6Y8_9HYPO</name>
<dbReference type="Gene3D" id="3.40.50.300">
    <property type="entry name" value="P-loop containing nucleotide triphosphate hydrolases"/>
    <property type="match status" value="1"/>
</dbReference>
<evidence type="ECO:0000313" key="5">
    <source>
        <dbReference type="Proteomes" id="UP000237481"/>
    </source>
</evidence>
<keyword evidence="5" id="KW-1185">Reference proteome</keyword>
<dbReference type="GO" id="GO:0006897">
    <property type="term" value="P:endocytosis"/>
    <property type="evidence" value="ECO:0007669"/>
    <property type="project" value="TreeGrafter"/>
</dbReference>
<dbReference type="InterPro" id="IPR045063">
    <property type="entry name" value="Dynamin_N"/>
</dbReference>
<dbReference type="GO" id="GO:0005525">
    <property type="term" value="F:GTP binding"/>
    <property type="evidence" value="ECO:0007669"/>
    <property type="project" value="InterPro"/>
</dbReference>
<dbReference type="OrthoDB" id="415706at2759"/>